<keyword evidence="12" id="KW-1185">Reference proteome</keyword>
<comment type="similarity">
    <text evidence="2">Belongs to the binding-protein-dependent transport system permease family. HisMQ subfamily.</text>
</comment>
<keyword evidence="3 8" id="KW-0813">Transport</keyword>
<feature type="transmembrane region" description="Helical" evidence="8">
    <location>
        <begin position="12"/>
        <end position="38"/>
    </location>
</feature>
<dbReference type="GO" id="GO:0022857">
    <property type="term" value="F:transmembrane transporter activity"/>
    <property type="evidence" value="ECO:0007669"/>
    <property type="project" value="InterPro"/>
</dbReference>
<keyword evidence="6 8" id="KW-1133">Transmembrane helix</keyword>
<dbReference type="InterPro" id="IPR035906">
    <property type="entry name" value="MetI-like_sf"/>
</dbReference>
<dbReference type="InterPro" id="IPR043429">
    <property type="entry name" value="ArtM/GltK/GlnP/TcyL/YhdX-like"/>
</dbReference>
<keyword evidence="7 8" id="KW-0472">Membrane</keyword>
<evidence type="ECO:0000313" key="10">
    <source>
        <dbReference type="EMBL" id="BAM68205.1"/>
    </source>
</evidence>
<evidence type="ECO:0000256" key="2">
    <source>
        <dbReference type="ARBA" id="ARBA00010072"/>
    </source>
</evidence>
<name>K7ZP78_9RHOB</name>
<comment type="subcellular location">
    <subcellularLocation>
        <location evidence="1">Cell inner membrane</location>
        <topology evidence="1">Multi-pass membrane protein</topology>
    </subcellularLocation>
    <subcellularLocation>
        <location evidence="8">Cell membrane</location>
        <topology evidence="8">Multi-pass membrane protein</topology>
    </subcellularLocation>
</comment>
<dbReference type="InterPro" id="IPR000515">
    <property type="entry name" value="MetI-like"/>
</dbReference>
<dbReference type="Pfam" id="PF00528">
    <property type="entry name" value="BPD_transp_1"/>
    <property type="match status" value="1"/>
</dbReference>
<evidence type="ECO:0000256" key="7">
    <source>
        <dbReference type="ARBA" id="ARBA00023136"/>
    </source>
</evidence>
<dbReference type="Proteomes" id="UP000319014">
    <property type="component" value="Unassembled WGS sequence"/>
</dbReference>
<evidence type="ECO:0000256" key="8">
    <source>
        <dbReference type="RuleBase" id="RU363032"/>
    </source>
</evidence>
<dbReference type="PANTHER" id="PTHR30614:SF34">
    <property type="entry name" value="BLR6398 PROTEIN"/>
    <property type="match status" value="1"/>
</dbReference>
<dbReference type="NCBIfam" id="TIGR01726">
    <property type="entry name" value="HEQRo_perm_3TM"/>
    <property type="match status" value="1"/>
</dbReference>
<keyword evidence="5 8" id="KW-0812">Transmembrane</keyword>
<evidence type="ECO:0000259" key="9">
    <source>
        <dbReference type="PROSITE" id="PS50928"/>
    </source>
</evidence>
<dbReference type="EMBL" id="FXTK01000027">
    <property type="protein sequence ID" value="SMO97254.1"/>
    <property type="molecule type" value="Genomic_DNA"/>
</dbReference>
<accession>K7ZP78</accession>
<dbReference type="InterPro" id="IPR010065">
    <property type="entry name" value="AA_ABC_transptr_permease_3TM"/>
</dbReference>
<protein>
    <submittedName>
        <fullName evidence="11">Amino acid ABC transporter membrane protein 2, PAAT family</fullName>
    </submittedName>
    <submittedName>
        <fullName evidence="10">Putative ABC transporter, inner membrane subunit lgnB</fullName>
    </submittedName>
</protein>
<evidence type="ECO:0000256" key="5">
    <source>
        <dbReference type="ARBA" id="ARBA00022692"/>
    </source>
</evidence>
<dbReference type="EMBL" id="AB727356">
    <property type="protein sequence ID" value="BAM68205.1"/>
    <property type="molecule type" value="Genomic_DNA"/>
</dbReference>
<evidence type="ECO:0000313" key="11">
    <source>
        <dbReference type="EMBL" id="SMO97254.1"/>
    </source>
</evidence>
<dbReference type="AlphaFoldDB" id="K7ZP78"/>
<evidence type="ECO:0000256" key="3">
    <source>
        <dbReference type="ARBA" id="ARBA00022448"/>
    </source>
</evidence>
<dbReference type="Gene3D" id="1.10.3720.10">
    <property type="entry name" value="MetI-like"/>
    <property type="match status" value="1"/>
</dbReference>
<feature type="transmembrane region" description="Helical" evidence="8">
    <location>
        <begin position="181"/>
        <end position="201"/>
    </location>
</feature>
<reference evidence="10" key="2">
    <citation type="journal article" date="2015" name="Int. J. Syst. Evol. Microbiol.">
        <title>Paracoccus laeviglucosivorans sp. nov., an L-glucose-utilizing bacterium isolated from soil.</title>
        <authorList>
            <person name="Nakamura A."/>
        </authorList>
    </citation>
    <scope>NUCLEOTIDE SEQUENCE</scope>
    <source>
        <strain evidence="10">43P</strain>
    </source>
</reference>
<evidence type="ECO:0000313" key="12">
    <source>
        <dbReference type="Proteomes" id="UP000319014"/>
    </source>
</evidence>
<dbReference type="PROSITE" id="PS50928">
    <property type="entry name" value="ABC_TM1"/>
    <property type="match status" value="1"/>
</dbReference>
<evidence type="ECO:0000256" key="6">
    <source>
        <dbReference type="ARBA" id="ARBA00022989"/>
    </source>
</evidence>
<dbReference type="GO" id="GO:0006865">
    <property type="term" value="P:amino acid transport"/>
    <property type="evidence" value="ECO:0007669"/>
    <property type="project" value="TreeGrafter"/>
</dbReference>
<proteinExistence type="inferred from homology"/>
<evidence type="ECO:0000256" key="4">
    <source>
        <dbReference type="ARBA" id="ARBA00022475"/>
    </source>
</evidence>
<gene>
    <name evidence="10" type="primary">lgnB</name>
    <name evidence="11" type="ORF">SAMN06265221_12727</name>
</gene>
<dbReference type="RefSeq" id="WP_142664767.1">
    <property type="nucleotide sequence ID" value="NZ_FXTK01000027.1"/>
</dbReference>
<dbReference type="CDD" id="cd06261">
    <property type="entry name" value="TM_PBP2"/>
    <property type="match status" value="1"/>
</dbReference>
<feature type="transmembrane region" description="Helical" evidence="8">
    <location>
        <begin position="70"/>
        <end position="93"/>
    </location>
</feature>
<dbReference type="SUPFAM" id="SSF161098">
    <property type="entry name" value="MetI-like"/>
    <property type="match status" value="1"/>
</dbReference>
<feature type="domain" description="ABC transmembrane type-1" evidence="9">
    <location>
        <begin position="14"/>
        <end position="199"/>
    </location>
</feature>
<dbReference type="OrthoDB" id="9814902at2"/>
<keyword evidence="4" id="KW-1003">Cell membrane</keyword>
<sequence length="214" mass="23548">MLTSFQIQALLVAALWTAGLSLIAFSLGGAVGLLIAVMRVSANRVLRAISFTYIQIVQGTPLLVQMMLAFFGLSILGFSIEPFTAASAAMVIYSSAYFGEIWRGGILAVPKTQWEAAECLALHPFQRFWLIIVPQGLRISTPPTVGFMVQIVKNTSLASVIGVAELTYTSKLINNSTFQPFTVFSLVAVLYFCMCYPLAWWSRKLEDKLNVAHR</sequence>
<reference evidence="10" key="1">
    <citation type="journal article" date="2012" name="J. Biol. Chem.">
        <title>An L-glucose Catabolic Pathway in Paracoccus Species 43P.</title>
        <authorList>
            <person name="Shimizu T."/>
            <person name="Takaya N."/>
            <person name="Nakamura A."/>
        </authorList>
    </citation>
    <scope>NUCLEOTIDE SEQUENCE</scope>
    <source>
        <strain evidence="10">43P</strain>
    </source>
</reference>
<dbReference type="GO" id="GO:0043190">
    <property type="term" value="C:ATP-binding cassette (ABC) transporter complex"/>
    <property type="evidence" value="ECO:0007669"/>
    <property type="project" value="InterPro"/>
</dbReference>
<organism evidence="10">
    <name type="scientific">Paracoccus laeviglucosivorans</name>
    <dbReference type="NCBI Taxonomy" id="1197861"/>
    <lineage>
        <taxon>Bacteria</taxon>
        <taxon>Pseudomonadati</taxon>
        <taxon>Pseudomonadota</taxon>
        <taxon>Alphaproteobacteria</taxon>
        <taxon>Rhodobacterales</taxon>
        <taxon>Paracoccaceae</taxon>
        <taxon>Paracoccus</taxon>
    </lineage>
</organism>
<evidence type="ECO:0000256" key="1">
    <source>
        <dbReference type="ARBA" id="ARBA00004429"/>
    </source>
</evidence>
<dbReference type="PANTHER" id="PTHR30614">
    <property type="entry name" value="MEMBRANE COMPONENT OF AMINO ACID ABC TRANSPORTER"/>
    <property type="match status" value="1"/>
</dbReference>
<reference evidence="11 12" key="3">
    <citation type="submission" date="2017-05" db="EMBL/GenBank/DDBJ databases">
        <authorList>
            <person name="Varghese N."/>
            <person name="Submissions S."/>
        </authorList>
    </citation>
    <scope>NUCLEOTIDE SEQUENCE [LARGE SCALE GENOMIC DNA]</scope>
    <source>
        <strain evidence="11 12">DSM 100094</strain>
    </source>
</reference>